<comment type="subcellular location">
    <subcellularLocation>
        <location evidence="5">Cytoplasm</location>
    </subcellularLocation>
    <text evidence="5">Localizes to the division site, in a FtsZ-dependent manner.</text>
</comment>
<proteinExistence type="inferred from homology"/>
<dbReference type="OrthoDB" id="9815206at2"/>
<evidence type="ECO:0000256" key="5">
    <source>
        <dbReference type="HAMAP-Rule" id="MF_01197"/>
    </source>
</evidence>
<keyword evidence="2 5" id="KW-0717">Septation</keyword>
<dbReference type="InterPro" id="IPR038594">
    <property type="entry name" value="SepF-like_sf"/>
</dbReference>
<dbReference type="GO" id="GO:0000917">
    <property type="term" value="P:division septum assembly"/>
    <property type="evidence" value="ECO:0007669"/>
    <property type="project" value="UniProtKB-KW"/>
</dbReference>
<dbReference type="EMBL" id="MSDU01000014">
    <property type="protein sequence ID" value="OLN22852.1"/>
    <property type="molecule type" value="Genomic_DNA"/>
</dbReference>
<comment type="function">
    <text evidence="4 5">Cell division protein that is part of the divisome complex and is recruited early to the Z-ring. Probably stimulates Z-ring formation, perhaps through the cross-linking of FtsZ protofilaments. Its function overlaps with FtsA.</text>
</comment>
<reference evidence="6 7" key="1">
    <citation type="submission" date="2016-12" db="EMBL/GenBank/DDBJ databases">
        <title>Domibacillus antri genome sequencing.</title>
        <authorList>
            <person name="Verma A."/>
            <person name="Krishnamurthi S."/>
        </authorList>
    </citation>
    <scope>NUCLEOTIDE SEQUENCE [LARGE SCALE GENOMIC DNA]</scope>
    <source>
        <strain evidence="6 7">XD80</strain>
    </source>
</reference>
<sequence length="141" mass="16001">MGVKSKFKSFFLLDEEDYDMAEEETYEEERQSPAARKRNVVSLKSAQKPAKVIMAEPRMFAEAQEIADHLKAKKAVVVNLQRIQTDQARRIVDFLGGTVYAIGGEIQQIGEKIFFCAPENVEIAGSMTQFNNNDHEKTGWQ</sequence>
<dbReference type="HAMAP" id="MF_01197">
    <property type="entry name" value="SepF"/>
    <property type="match status" value="1"/>
</dbReference>
<keyword evidence="3 5" id="KW-0131">Cell cycle</keyword>
<evidence type="ECO:0000256" key="1">
    <source>
        <dbReference type="ARBA" id="ARBA00022618"/>
    </source>
</evidence>
<evidence type="ECO:0000313" key="7">
    <source>
        <dbReference type="Proteomes" id="UP000185568"/>
    </source>
</evidence>
<evidence type="ECO:0000256" key="4">
    <source>
        <dbReference type="ARBA" id="ARBA00044936"/>
    </source>
</evidence>
<dbReference type="Gene3D" id="3.30.110.150">
    <property type="entry name" value="SepF-like protein"/>
    <property type="match status" value="1"/>
</dbReference>
<comment type="similarity">
    <text evidence="5">Belongs to the SepF family.</text>
</comment>
<organism evidence="6 7">
    <name type="scientific">Domibacillus antri</name>
    <dbReference type="NCBI Taxonomy" id="1714264"/>
    <lineage>
        <taxon>Bacteria</taxon>
        <taxon>Bacillati</taxon>
        <taxon>Bacillota</taxon>
        <taxon>Bacilli</taxon>
        <taxon>Bacillales</taxon>
        <taxon>Bacillaceae</taxon>
        <taxon>Domibacillus</taxon>
    </lineage>
</organism>
<keyword evidence="7" id="KW-1185">Reference proteome</keyword>
<dbReference type="STRING" id="1714264.BTO30_07990"/>
<name>A0A1Q8Q6D8_9BACI</name>
<comment type="subunit">
    <text evidence="5">Homodimer. Interacts with FtsZ.</text>
</comment>
<dbReference type="RefSeq" id="WP_075398193.1">
    <property type="nucleotide sequence ID" value="NZ_MSDU01000014.1"/>
</dbReference>
<dbReference type="GO" id="GO:0005737">
    <property type="term" value="C:cytoplasm"/>
    <property type="evidence" value="ECO:0007669"/>
    <property type="project" value="UniProtKB-SubCell"/>
</dbReference>
<gene>
    <name evidence="5" type="primary">sepF</name>
    <name evidence="6" type="ORF">BTO30_07990</name>
</gene>
<dbReference type="AlphaFoldDB" id="A0A1Q8Q6D8"/>
<dbReference type="InterPro" id="IPR023052">
    <property type="entry name" value="Cell_div_SepF"/>
</dbReference>
<dbReference type="PANTHER" id="PTHR35798:SF1">
    <property type="entry name" value="CELL DIVISION PROTEIN SEPF"/>
    <property type="match status" value="1"/>
</dbReference>
<keyword evidence="5" id="KW-0963">Cytoplasm</keyword>
<protein>
    <recommendedName>
        <fullName evidence="5">Cell division protein SepF</fullName>
    </recommendedName>
</protein>
<accession>A0A1Q8Q6D8</accession>
<dbReference type="Pfam" id="PF04472">
    <property type="entry name" value="SepF"/>
    <property type="match status" value="1"/>
</dbReference>
<dbReference type="Proteomes" id="UP000185568">
    <property type="component" value="Unassembled WGS sequence"/>
</dbReference>
<keyword evidence="1 5" id="KW-0132">Cell division</keyword>
<dbReference type="PANTHER" id="PTHR35798">
    <property type="entry name" value="CELL DIVISION PROTEIN SEPF"/>
    <property type="match status" value="1"/>
</dbReference>
<evidence type="ECO:0000256" key="2">
    <source>
        <dbReference type="ARBA" id="ARBA00023210"/>
    </source>
</evidence>
<evidence type="ECO:0000256" key="3">
    <source>
        <dbReference type="ARBA" id="ARBA00023306"/>
    </source>
</evidence>
<evidence type="ECO:0000313" key="6">
    <source>
        <dbReference type="EMBL" id="OLN22852.1"/>
    </source>
</evidence>
<comment type="caution">
    <text evidence="6">The sequence shown here is derived from an EMBL/GenBank/DDBJ whole genome shotgun (WGS) entry which is preliminary data.</text>
</comment>
<dbReference type="GO" id="GO:0043093">
    <property type="term" value="P:FtsZ-dependent cytokinesis"/>
    <property type="evidence" value="ECO:0007669"/>
    <property type="project" value="UniProtKB-UniRule"/>
</dbReference>
<dbReference type="InterPro" id="IPR007561">
    <property type="entry name" value="Cell_div_SepF/SepF-rel"/>
</dbReference>